<reference evidence="2" key="1">
    <citation type="journal article" date="2015" name="Nat. Genet.">
        <title>The genome and transcriptome of the zoonotic hookworm Ancylostoma ceylanicum identify infection-specific gene families.</title>
        <authorList>
            <person name="Schwarz E.M."/>
            <person name="Hu Y."/>
            <person name="Antoshechkin I."/>
            <person name="Miller M.M."/>
            <person name="Sternberg P.W."/>
            <person name="Aroian R.V."/>
        </authorList>
    </citation>
    <scope>NUCLEOTIDE SEQUENCE</scope>
    <source>
        <strain evidence="2">HY135</strain>
    </source>
</reference>
<dbReference type="AlphaFoldDB" id="A0A016UWX8"/>
<protein>
    <submittedName>
        <fullName evidence="1">Uncharacterized protein</fullName>
    </submittedName>
</protein>
<dbReference type="Proteomes" id="UP000024635">
    <property type="component" value="Unassembled WGS sequence"/>
</dbReference>
<gene>
    <name evidence="1" type="primary">Acey_s0025.g1287</name>
    <name evidence="1" type="ORF">Y032_0025g1287</name>
</gene>
<comment type="caution">
    <text evidence="1">The sequence shown here is derived from an EMBL/GenBank/DDBJ whole genome shotgun (WGS) entry which is preliminary data.</text>
</comment>
<name>A0A016UWX8_9BILA</name>
<evidence type="ECO:0000313" key="2">
    <source>
        <dbReference type="Proteomes" id="UP000024635"/>
    </source>
</evidence>
<accession>A0A016UWX8</accession>
<organism evidence="1 2">
    <name type="scientific">Ancylostoma ceylanicum</name>
    <dbReference type="NCBI Taxonomy" id="53326"/>
    <lineage>
        <taxon>Eukaryota</taxon>
        <taxon>Metazoa</taxon>
        <taxon>Ecdysozoa</taxon>
        <taxon>Nematoda</taxon>
        <taxon>Chromadorea</taxon>
        <taxon>Rhabditida</taxon>
        <taxon>Rhabditina</taxon>
        <taxon>Rhabditomorpha</taxon>
        <taxon>Strongyloidea</taxon>
        <taxon>Ancylostomatidae</taxon>
        <taxon>Ancylostomatinae</taxon>
        <taxon>Ancylostoma</taxon>
    </lineage>
</organism>
<evidence type="ECO:0000313" key="1">
    <source>
        <dbReference type="EMBL" id="EYC19277.1"/>
    </source>
</evidence>
<dbReference type="EMBL" id="JARK01001361">
    <property type="protein sequence ID" value="EYC19277.1"/>
    <property type="molecule type" value="Genomic_DNA"/>
</dbReference>
<sequence>MSFDLNKFNLDGLMEIGGSPQRAAVLQQAQSTIHETSVTTAPLGVEAAPLRLLKGAPAEILVSELKCGW</sequence>
<keyword evidence="2" id="KW-1185">Reference proteome</keyword>
<proteinExistence type="predicted"/>